<dbReference type="eggNOG" id="ENOG502SF8I">
    <property type="taxonomic scope" value="Eukaryota"/>
</dbReference>
<evidence type="ECO:0000256" key="2">
    <source>
        <dbReference type="ARBA" id="ARBA00023015"/>
    </source>
</evidence>
<dbReference type="GO" id="GO:0010468">
    <property type="term" value="P:regulation of gene expression"/>
    <property type="evidence" value="ECO:0007669"/>
    <property type="project" value="UniProtKB-ARBA"/>
</dbReference>
<feature type="domain" description="Myb/SANT-like DNA-binding" evidence="7">
    <location>
        <begin position="110"/>
        <end position="200"/>
    </location>
</feature>
<dbReference type="GO" id="GO:0005634">
    <property type="term" value="C:nucleus"/>
    <property type="evidence" value="ECO:0007669"/>
    <property type="project" value="UniProtKB-SubCell"/>
</dbReference>
<evidence type="ECO:0000313" key="9">
    <source>
        <dbReference type="Proteomes" id="UP000014500"/>
    </source>
</evidence>
<organism evidence="8 9">
    <name type="scientific">Strigamia maritima</name>
    <name type="common">European centipede</name>
    <name type="synonym">Geophilus maritimus</name>
    <dbReference type="NCBI Taxonomy" id="126957"/>
    <lineage>
        <taxon>Eukaryota</taxon>
        <taxon>Metazoa</taxon>
        <taxon>Ecdysozoa</taxon>
        <taxon>Arthropoda</taxon>
        <taxon>Myriapoda</taxon>
        <taxon>Chilopoda</taxon>
        <taxon>Pleurostigmophora</taxon>
        <taxon>Geophilomorpha</taxon>
        <taxon>Linotaeniidae</taxon>
        <taxon>Strigamia</taxon>
    </lineage>
</organism>
<sequence length="304" mass="35174">MASNGKELTTYSITVPESEAEKIISDTSYAQEWVLKVKQWAANGGVENLYIEDGNQTPAIITLPAGEAITVQSEINAEGSVMVPVESVAIPVDPVTDASLVYKKREKIFNWTHRLTTMLINLRLEMEQDFKFPTTCKKADLWDKIAFEMQKTTSSAYGLTGMICDSKWRNLLTTYRKLRETYKTKKERRRNWEYFDQLEEAYGEELDNPTDKSDILASQQQTNTQISSSGSTNGTSNPAKRQKTCETLPPEWFLAYRREERFSEEKRRKEEKERLDRLEKIEQQKITVLNEFNSLLRILIDKQK</sequence>
<dbReference type="HOGENOM" id="CLU_916225_0_0_1"/>
<accession>T1IU52</accession>
<keyword evidence="4" id="KW-0804">Transcription</keyword>
<evidence type="ECO:0000256" key="3">
    <source>
        <dbReference type="ARBA" id="ARBA00023125"/>
    </source>
</evidence>
<dbReference type="GO" id="GO:0003677">
    <property type="term" value="F:DNA binding"/>
    <property type="evidence" value="ECO:0007669"/>
    <property type="project" value="UniProtKB-KW"/>
</dbReference>
<dbReference type="InterPro" id="IPR044822">
    <property type="entry name" value="Myb_DNA-bind_4"/>
</dbReference>
<dbReference type="PANTHER" id="PTHR21654:SF84">
    <property type="entry name" value="SI:DKEY-66I24.7"/>
    <property type="match status" value="1"/>
</dbReference>
<dbReference type="PANTHER" id="PTHR21654">
    <property type="entry name" value="FI21293P1"/>
    <property type="match status" value="1"/>
</dbReference>
<dbReference type="EMBL" id="JH431520">
    <property type="status" value="NOT_ANNOTATED_CDS"/>
    <property type="molecule type" value="Genomic_DNA"/>
</dbReference>
<evidence type="ECO:0000256" key="4">
    <source>
        <dbReference type="ARBA" id="ARBA00023163"/>
    </source>
</evidence>
<dbReference type="OMA" id="DICMANE"/>
<dbReference type="EnsemblMetazoa" id="SMAR004670-RA">
    <property type="protein sequence ID" value="SMAR004670-PA"/>
    <property type="gene ID" value="SMAR004670"/>
</dbReference>
<dbReference type="Gene3D" id="1.10.10.60">
    <property type="entry name" value="Homeodomain-like"/>
    <property type="match status" value="1"/>
</dbReference>
<dbReference type="AlphaFoldDB" id="T1IU52"/>
<evidence type="ECO:0000256" key="5">
    <source>
        <dbReference type="ARBA" id="ARBA00023242"/>
    </source>
</evidence>
<keyword evidence="9" id="KW-1185">Reference proteome</keyword>
<evidence type="ECO:0000313" key="8">
    <source>
        <dbReference type="EnsemblMetazoa" id="SMAR004670-PA"/>
    </source>
</evidence>
<evidence type="ECO:0000256" key="1">
    <source>
        <dbReference type="ARBA" id="ARBA00004123"/>
    </source>
</evidence>
<feature type="region of interest" description="Disordered" evidence="6">
    <location>
        <begin position="216"/>
        <end position="243"/>
    </location>
</feature>
<reference evidence="8" key="2">
    <citation type="submission" date="2015-02" db="UniProtKB">
        <authorList>
            <consortium name="EnsemblMetazoa"/>
        </authorList>
    </citation>
    <scope>IDENTIFICATION</scope>
</reference>
<name>T1IU52_STRMM</name>
<comment type="subcellular location">
    <subcellularLocation>
        <location evidence="1">Nucleus</location>
    </subcellularLocation>
</comment>
<evidence type="ECO:0000256" key="6">
    <source>
        <dbReference type="SAM" id="MobiDB-lite"/>
    </source>
</evidence>
<keyword evidence="2" id="KW-0805">Transcription regulation</keyword>
<reference evidence="9" key="1">
    <citation type="submission" date="2011-05" db="EMBL/GenBank/DDBJ databases">
        <authorList>
            <person name="Richards S.R."/>
            <person name="Qu J."/>
            <person name="Jiang H."/>
            <person name="Jhangiani S.N."/>
            <person name="Agravi P."/>
            <person name="Goodspeed R."/>
            <person name="Gross S."/>
            <person name="Mandapat C."/>
            <person name="Jackson L."/>
            <person name="Mathew T."/>
            <person name="Pu L."/>
            <person name="Thornton R."/>
            <person name="Saada N."/>
            <person name="Wilczek-Boney K.B."/>
            <person name="Lee S."/>
            <person name="Kovar C."/>
            <person name="Wu Y."/>
            <person name="Scherer S.E."/>
            <person name="Worley K.C."/>
            <person name="Muzny D.M."/>
            <person name="Gibbs R."/>
        </authorList>
    </citation>
    <scope>NUCLEOTIDE SEQUENCE</scope>
    <source>
        <strain evidence="9">Brora</strain>
    </source>
</reference>
<dbReference type="Pfam" id="PF13837">
    <property type="entry name" value="Myb_DNA-bind_4"/>
    <property type="match status" value="1"/>
</dbReference>
<proteinExistence type="predicted"/>
<feature type="compositionally biased region" description="Low complexity" evidence="6">
    <location>
        <begin position="218"/>
        <end position="237"/>
    </location>
</feature>
<protein>
    <recommendedName>
        <fullName evidence="7">Myb/SANT-like DNA-binding domain-containing protein</fullName>
    </recommendedName>
</protein>
<evidence type="ECO:0000259" key="7">
    <source>
        <dbReference type="Pfam" id="PF13837"/>
    </source>
</evidence>
<dbReference type="Proteomes" id="UP000014500">
    <property type="component" value="Unassembled WGS sequence"/>
</dbReference>
<keyword evidence="3" id="KW-0238">DNA-binding</keyword>
<keyword evidence="5" id="KW-0539">Nucleus</keyword>